<protein>
    <submittedName>
        <fullName evidence="1">Uncharacterized protein</fullName>
    </submittedName>
</protein>
<comment type="caution">
    <text evidence="1">The sequence shown here is derived from an EMBL/GenBank/DDBJ whole genome shotgun (WGS) entry which is preliminary data.</text>
</comment>
<dbReference type="RefSeq" id="WP_177719655.1">
    <property type="nucleotide sequence ID" value="NZ_JACRSQ010000002.1"/>
</dbReference>
<reference evidence="1" key="1">
    <citation type="submission" date="2020-08" db="EMBL/GenBank/DDBJ databases">
        <title>Genome public.</title>
        <authorList>
            <person name="Liu C."/>
            <person name="Sun Q."/>
        </authorList>
    </citation>
    <scope>NUCLEOTIDE SEQUENCE</scope>
    <source>
        <strain evidence="1">NSJ-32</strain>
    </source>
</reference>
<name>A0A926DNL9_9FIRM</name>
<accession>A0A926DNL9</accession>
<dbReference type="Proteomes" id="UP000657006">
    <property type="component" value="Unassembled WGS sequence"/>
</dbReference>
<gene>
    <name evidence="1" type="ORF">H8730_01925</name>
</gene>
<sequence length="69" mass="7889">MKKVFLYMHRFLLFTAIAALALLIVLGIWRDVQAGRGGEEFQPQKGQFVMRIQDQEVQYAANTDNLCEG</sequence>
<evidence type="ECO:0000313" key="2">
    <source>
        <dbReference type="Proteomes" id="UP000657006"/>
    </source>
</evidence>
<dbReference type="EMBL" id="JACRSQ010000002">
    <property type="protein sequence ID" value="MBC8542305.1"/>
    <property type="molecule type" value="Genomic_DNA"/>
</dbReference>
<proteinExistence type="predicted"/>
<keyword evidence="2" id="KW-1185">Reference proteome</keyword>
<dbReference type="AlphaFoldDB" id="A0A926DNL9"/>
<evidence type="ECO:0000313" key="1">
    <source>
        <dbReference type="EMBL" id="MBC8542305.1"/>
    </source>
</evidence>
<organism evidence="1 2">
    <name type="scientific">Bianquea renquensis</name>
    <dbReference type="NCBI Taxonomy" id="2763661"/>
    <lineage>
        <taxon>Bacteria</taxon>
        <taxon>Bacillati</taxon>
        <taxon>Bacillota</taxon>
        <taxon>Clostridia</taxon>
        <taxon>Eubacteriales</taxon>
        <taxon>Bianqueaceae</taxon>
        <taxon>Bianquea</taxon>
    </lineage>
</organism>